<keyword evidence="1" id="KW-1133">Transmembrane helix</keyword>
<reference evidence="3 4" key="1">
    <citation type="submission" date="2016-07" db="EMBL/GenBank/DDBJ databases">
        <title>Draft genome of the white-rot fungus Obba rivulosa 3A-2.</title>
        <authorList>
            <consortium name="DOE Joint Genome Institute"/>
            <person name="Miettinen O."/>
            <person name="Riley R."/>
            <person name="Acob R."/>
            <person name="Barry K."/>
            <person name="Cullen D."/>
            <person name="De Vries R."/>
            <person name="Hainaut M."/>
            <person name="Hatakka A."/>
            <person name="Henrissat B."/>
            <person name="Hilden K."/>
            <person name="Kuo R."/>
            <person name="Labutti K."/>
            <person name="Lipzen A."/>
            <person name="Makela M.R."/>
            <person name="Sandor L."/>
            <person name="Spatafora J.W."/>
            <person name="Grigoriev I.V."/>
            <person name="Hibbett D.S."/>
        </authorList>
    </citation>
    <scope>NUCLEOTIDE SEQUENCE [LARGE SCALE GENOMIC DNA]</scope>
    <source>
        <strain evidence="3 4">3A-2</strain>
    </source>
</reference>
<evidence type="ECO:0000256" key="1">
    <source>
        <dbReference type="SAM" id="Phobius"/>
    </source>
</evidence>
<organism evidence="3 4">
    <name type="scientific">Obba rivulosa</name>
    <dbReference type="NCBI Taxonomy" id="1052685"/>
    <lineage>
        <taxon>Eukaryota</taxon>
        <taxon>Fungi</taxon>
        <taxon>Dikarya</taxon>
        <taxon>Basidiomycota</taxon>
        <taxon>Agaricomycotina</taxon>
        <taxon>Agaricomycetes</taxon>
        <taxon>Polyporales</taxon>
        <taxon>Gelatoporiaceae</taxon>
        <taxon>Obba</taxon>
    </lineage>
</organism>
<accession>A0A8E2DJB6</accession>
<evidence type="ECO:0000259" key="2">
    <source>
        <dbReference type="Pfam" id="PF22215"/>
    </source>
</evidence>
<sequence length="690" mass="78785">MAHTIVAHIRRDHLADAILILEMVHATASSIPTLSGLSVITLTVLNIVKMMAHIKSDKERCLRFAHRAASLVKHVQETIDVDAEATDERLEANLAAMQEALDGMHVDIEQFLGRSTWFRLLHHAGVSKMIDRHIETLDSAWRKFDTACLIALQQKVERQARQLHEQATYDVHQVRLFRESDIKRRKVRTRIVRRAHQMVGDWEGEWEGRDVLVRASLEEQTWESDLPTFHRSLPKIMHPSIGQLLGYSHPSIPEKFYVLETGPVSVVDYLRDQDTATRVKMWLKLLVEFEDTLEYVNRLRRTTRNPWVHRAHCSQACLPANMLKTDGTLLFTMEDLWGASPQCMYFSCRKAYSGICPSIVCGKETRRGPLPLGGHLHFGRVDEWRAGIVTNSPRVVLASPRREVHQPAPITLCSSDLTGWGPCNHIFVSASLGDYGYIDFRQPARFIRIGNVFERTGIKGDTGGPQMQMRWKASYRPSDWPLEPKRYRFGKHLSERLEITQLGGWDYLHFFWDEVMNDAKCHRVALHDLVFVDAVYYHAHATAICPSPARRSTQSPYFFQIPLNNDGTVPSPWGYWSLDPQAIPGPRPIIDVPGVRLECDIRFQLSRLTSLDIEMLTHIREMKKQGARCSIYGHPVLLHLPSAVWVHVVIWCIVFSAHLAIIYLLSPSPVKGCPRHACHSECSSECGLQL</sequence>
<keyword evidence="4" id="KW-1185">Reference proteome</keyword>
<dbReference type="InterPro" id="IPR036537">
    <property type="entry name" value="Adaptor_Cbl_N_dom_sf"/>
</dbReference>
<protein>
    <recommendedName>
        <fullName evidence="2">Mixed lineage kinase domain-containing protein</fullName>
    </recommendedName>
</protein>
<feature type="transmembrane region" description="Helical" evidence="1">
    <location>
        <begin position="644"/>
        <end position="665"/>
    </location>
</feature>
<dbReference type="InterPro" id="IPR054000">
    <property type="entry name" value="MLKL_N"/>
</dbReference>
<keyword evidence="1" id="KW-0472">Membrane</keyword>
<name>A0A8E2DJB6_9APHY</name>
<feature type="domain" description="Mixed lineage kinase" evidence="2">
    <location>
        <begin position="46"/>
        <end position="160"/>
    </location>
</feature>
<dbReference type="EMBL" id="KV722433">
    <property type="protein sequence ID" value="OCH89172.1"/>
    <property type="molecule type" value="Genomic_DNA"/>
</dbReference>
<dbReference type="CDD" id="cd21037">
    <property type="entry name" value="MLKL_NTD"/>
    <property type="match status" value="1"/>
</dbReference>
<dbReference type="OrthoDB" id="2751284at2759"/>
<gene>
    <name evidence="3" type="ORF">OBBRIDRAFT_36172</name>
</gene>
<dbReference type="AlphaFoldDB" id="A0A8E2DJB6"/>
<dbReference type="GO" id="GO:0007166">
    <property type="term" value="P:cell surface receptor signaling pathway"/>
    <property type="evidence" value="ECO:0007669"/>
    <property type="project" value="InterPro"/>
</dbReference>
<proteinExistence type="predicted"/>
<keyword evidence="1" id="KW-0812">Transmembrane</keyword>
<dbReference type="Pfam" id="PF22215">
    <property type="entry name" value="MLKL_N"/>
    <property type="match status" value="1"/>
</dbReference>
<evidence type="ECO:0000313" key="3">
    <source>
        <dbReference type="EMBL" id="OCH89172.1"/>
    </source>
</evidence>
<dbReference type="InterPro" id="IPR059179">
    <property type="entry name" value="MLKL-like_MCAfunc"/>
</dbReference>
<evidence type="ECO:0000313" key="4">
    <source>
        <dbReference type="Proteomes" id="UP000250043"/>
    </source>
</evidence>
<dbReference type="Gene3D" id="1.20.930.20">
    <property type="entry name" value="Adaptor protein Cbl, N-terminal domain"/>
    <property type="match status" value="1"/>
</dbReference>
<dbReference type="Proteomes" id="UP000250043">
    <property type="component" value="Unassembled WGS sequence"/>
</dbReference>